<evidence type="ECO:0000256" key="1">
    <source>
        <dbReference type="SAM" id="MobiDB-lite"/>
    </source>
</evidence>
<dbReference type="NCBIfam" id="TIGR04215">
    <property type="entry name" value="choice_anch_A"/>
    <property type="match status" value="1"/>
</dbReference>
<feature type="signal peptide" evidence="2">
    <location>
        <begin position="1"/>
        <end position="19"/>
    </location>
</feature>
<evidence type="ECO:0000259" key="3">
    <source>
        <dbReference type="Pfam" id="PF20597"/>
    </source>
</evidence>
<comment type="caution">
    <text evidence="4">The sequence shown here is derived from an EMBL/GenBank/DDBJ whole genome shotgun (WGS) entry which is preliminary data.</text>
</comment>
<feature type="region of interest" description="Disordered" evidence="1">
    <location>
        <begin position="350"/>
        <end position="386"/>
    </location>
</feature>
<feature type="domain" description="Choice-of-anchor A" evidence="3">
    <location>
        <begin position="63"/>
        <end position="299"/>
    </location>
</feature>
<evidence type="ECO:0000256" key="2">
    <source>
        <dbReference type="SAM" id="SignalP"/>
    </source>
</evidence>
<organism evidence="4 5">
    <name type="scientific">Streptomyces cinnamoneus</name>
    <name type="common">Streptoverticillium cinnamoneum</name>
    <dbReference type="NCBI Taxonomy" id="53446"/>
    <lineage>
        <taxon>Bacteria</taxon>
        <taxon>Bacillati</taxon>
        <taxon>Actinomycetota</taxon>
        <taxon>Actinomycetes</taxon>
        <taxon>Kitasatosporales</taxon>
        <taxon>Streptomycetaceae</taxon>
        <taxon>Streptomyces</taxon>
        <taxon>Streptomyces cinnamoneus group</taxon>
    </lineage>
</organism>
<evidence type="ECO:0000313" key="5">
    <source>
        <dbReference type="Proteomes" id="UP000646244"/>
    </source>
</evidence>
<evidence type="ECO:0000313" key="4">
    <source>
        <dbReference type="EMBL" id="GHC65059.1"/>
    </source>
</evidence>
<reference evidence="4" key="1">
    <citation type="journal article" date="2014" name="Int. J. Syst. Evol. Microbiol.">
        <title>Complete genome sequence of Corynebacterium casei LMG S-19264T (=DSM 44701T), isolated from a smear-ripened cheese.</title>
        <authorList>
            <consortium name="US DOE Joint Genome Institute (JGI-PGF)"/>
            <person name="Walter F."/>
            <person name="Albersmeier A."/>
            <person name="Kalinowski J."/>
            <person name="Ruckert C."/>
        </authorList>
    </citation>
    <scope>NUCLEOTIDE SEQUENCE</scope>
    <source>
        <strain evidence="4">JCM 4633</strain>
    </source>
</reference>
<proteinExistence type="predicted"/>
<dbReference type="AlphaFoldDB" id="A0A918TWN2"/>
<dbReference type="Proteomes" id="UP000646244">
    <property type="component" value="Unassembled WGS sequence"/>
</dbReference>
<sequence>MATVLATLAAIGGTLLAGAFTAPEAGRAEPVATGPGPCVPGACPGAYPEPHNGPVKGRDNGVNVFVGGDYAVRRAAAAAEGRVVVLGDFDLAKGAGLPPAYHVGVVGLGSRVPPDNGSAFLRVGGDLKLAAGQRLVAEEGAVTGTVTYAGNATGPGTVSPKAAHDVAAVAAVQGLREELTATSTCYAYDKGVARKATGTAVNHGAATAFTGDGISALQVFTVPFDLTAPGGGPQNLTFARIPARATVLVNLTRPGSEAQTISTSAAKVAGVQRERLLWNVPDAREVRLAGTGQLDGSLLVGRRSSLTHLSLPGVNGRLFTAGSLSHESAGAAGPSIHAYPFTGRLPDCGTAPTPEAGNHLPVPVPAGPHPGAPPPNAPVAGDGHELAHGGPPMSTDMVLGAALMTTGAGMALIVLHRQRPHPRWD</sequence>
<dbReference type="EMBL" id="BMVB01000020">
    <property type="protein sequence ID" value="GHC65059.1"/>
    <property type="molecule type" value="Genomic_DNA"/>
</dbReference>
<feature type="compositionally biased region" description="Pro residues" evidence="1">
    <location>
        <begin position="362"/>
        <end position="377"/>
    </location>
</feature>
<dbReference type="Pfam" id="PF20597">
    <property type="entry name" value="pAdhesive_15"/>
    <property type="match status" value="1"/>
</dbReference>
<protein>
    <recommendedName>
        <fullName evidence="3">Choice-of-anchor A domain-containing protein</fullName>
    </recommendedName>
</protein>
<reference evidence="4" key="2">
    <citation type="submission" date="2020-09" db="EMBL/GenBank/DDBJ databases">
        <authorList>
            <person name="Sun Q."/>
            <person name="Ohkuma M."/>
        </authorList>
    </citation>
    <scope>NUCLEOTIDE SEQUENCE</scope>
    <source>
        <strain evidence="4">JCM 4633</strain>
    </source>
</reference>
<accession>A0A918TWN2</accession>
<dbReference type="InterPro" id="IPR026588">
    <property type="entry name" value="Choice_anch_A"/>
</dbReference>
<name>A0A918TWN2_STRCJ</name>
<feature type="chain" id="PRO_5038889803" description="Choice-of-anchor A domain-containing protein" evidence="2">
    <location>
        <begin position="20"/>
        <end position="425"/>
    </location>
</feature>
<gene>
    <name evidence="4" type="ORF">GCM10010507_48210</name>
</gene>
<keyword evidence="2" id="KW-0732">Signal</keyword>